<dbReference type="Proteomes" id="UP000237105">
    <property type="component" value="Unassembled WGS sequence"/>
</dbReference>
<feature type="chain" id="PRO_5015114566" evidence="1">
    <location>
        <begin position="26"/>
        <end position="103"/>
    </location>
</feature>
<protein>
    <submittedName>
        <fullName evidence="2">Uncharacterized protein</fullName>
    </submittedName>
</protein>
<comment type="caution">
    <text evidence="2">The sequence shown here is derived from an EMBL/GenBank/DDBJ whole genome shotgun (WGS) entry which is preliminary data.</text>
</comment>
<dbReference type="EMBL" id="JXTB01000122">
    <property type="protein sequence ID" value="PON61291.1"/>
    <property type="molecule type" value="Genomic_DNA"/>
</dbReference>
<feature type="non-terminal residue" evidence="2">
    <location>
        <position position="1"/>
    </location>
</feature>
<evidence type="ECO:0000313" key="2">
    <source>
        <dbReference type="EMBL" id="PON61291.1"/>
    </source>
</evidence>
<keyword evidence="1" id="KW-0732">Signal</keyword>
<evidence type="ECO:0000256" key="1">
    <source>
        <dbReference type="SAM" id="SignalP"/>
    </source>
</evidence>
<feature type="signal peptide" evidence="1">
    <location>
        <begin position="1"/>
        <end position="25"/>
    </location>
</feature>
<dbReference type="OrthoDB" id="10472944at2759"/>
<organism evidence="2 3">
    <name type="scientific">Parasponia andersonii</name>
    <name type="common">Sponia andersonii</name>
    <dbReference type="NCBI Taxonomy" id="3476"/>
    <lineage>
        <taxon>Eukaryota</taxon>
        <taxon>Viridiplantae</taxon>
        <taxon>Streptophyta</taxon>
        <taxon>Embryophyta</taxon>
        <taxon>Tracheophyta</taxon>
        <taxon>Spermatophyta</taxon>
        <taxon>Magnoliopsida</taxon>
        <taxon>eudicotyledons</taxon>
        <taxon>Gunneridae</taxon>
        <taxon>Pentapetalae</taxon>
        <taxon>rosids</taxon>
        <taxon>fabids</taxon>
        <taxon>Rosales</taxon>
        <taxon>Cannabaceae</taxon>
        <taxon>Parasponia</taxon>
    </lineage>
</organism>
<reference evidence="3" key="1">
    <citation type="submission" date="2016-06" db="EMBL/GenBank/DDBJ databases">
        <title>Parallel loss of symbiosis genes in relatives of nitrogen-fixing non-legume Parasponia.</title>
        <authorList>
            <person name="Van Velzen R."/>
            <person name="Holmer R."/>
            <person name="Bu F."/>
            <person name="Rutten L."/>
            <person name="Van Zeijl A."/>
            <person name="Liu W."/>
            <person name="Santuari L."/>
            <person name="Cao Q."/>
            <person name="Sharma T."/>
            <person name="Shen D."/>
            <person name="Roswanjaya Y."/>
            <person name="Wardhani T."/>
            <person name="Kalhor M.S."/>
            <person name="Jansen J."/>
            <person name="Van den Hoogen J."/>
            <person name="Gungor B."/>
            <person name="Hartog M."/>
            <person name="Hontelez J."/>
            <person name="Verver J."/>
            <person name="Yang W.-C."/>
            <person name="Schijlen E."/>
            <person name="Repin R."/>
            <person name="Schilthuizen M."/>
            <person name="Schranz E."/>
            <person name="Heidstra R."/>
            <person name="Miyata K."/>
            <person name="Fedorova E."/>
            <person name="Kohlen W."/>
            <person name="Bisseling T."/>
            <person name="Smit S."/>
            <person name="Geurts R."/>
        </authorList>
    </citation>
    <scope>NUCLEOTIDE SEQUENCE [LARGE SCALE GENOMIC DNA]</scope>
    <source>
        <strain evidence="3">cv. WU1-14</strain>
    </source>
</reference>
<accession>A0A2P5CJS3</accession>
<evidence type="ECO:0000313" key="3">
    <source>
        <dbReference type="Proteomes" id="UP000237105"/>
    </source>
</evidence>
<sequence>LIRKRSTLFLLVINLCLFLQIKVTPHFNSIIMHFFLYGLFHTLKKEITKTFCESERVREREREYTVLQDVGLGASFRGGGLVHTPNTGFVDSDSRQKQMRRVW</sequence>
<gene>
    <name evidence="2" type="ORF">PanWU01x14_146680</name>
</gene>
<dbReference type="AlphaFoldDB" id="A0A2P5CJS3"/>
<proteinExistence type="predicted"/>
<keyword evidence="3" id="KW-1185">Reference proteome</keyword>
<name>A0A2P5CJS3_PARAD</name>